<dbReference type="SUPFAM" id="SSF55874">
    <property type="entry name" value="ATPase domain of HSP90 chaperone/DNA topoisomerase II/histidine kinase"/>
    <property type="match status" value="1"/>
</dbReference>
<name>X0UXG8_9ZZZZ</name>
<evidence type="ECO:0008006" key="2">
    <source>
        <dbReference type="Google" id="ProtNLM"/>
    </source>
</evidence>
<comment type="caution">
    <text evidence="1">The sequence shown here is derived from an EMBL/GenBank/DDBJ whole genome shotgun (WGS) entry which is preliminary data.</text>
</comment>
<dbReference type="Gene3D" id="3.30.565.10">
    <property type="entry name" value="Histidine kinase-like ATPase, C-terminal domain"/>
    <property type="match status" value="1"/>
</dbReference>
<gene>
    <name evidence="1" type="ORF">S01H1_40303</name>
</gene>
<proteinExistence type="predicted"/>
<dbReference type="AlphaFoldDB" id="X0UXG8"/>
<protein>
    <recommendedName>
        <fullName evidence="2">Histidine kinase/HSP90-like ATPase domain-containing protein</fullName>
    </recommendedName>
</protein>
<dbReference type="EMBL" id="BARS01025511">
    <property type="protein sequence ID" value="GAG04978.1"/>
    <property type="molecule type" value="Genomic_DNA"/>
</dbReference>
<dbReference type="InterPro" id="IPR036890">
    <property type="entry name" value="HATPase_C_sf"/>
</dbReference>
<reference evidence="1" key="1">
    <citation type="journal article" date="2014" name="Front. Microbiol.">
        <title>High frequency of phylogenetically diverse reductive dehalogenase-homologous genes in deep subseafloor sedimentary metagenomes.</title>
        <authorList>
            <person name="Kawai M."/>
            <person name="Futagami T."/>
            <person name="Toyoda A."/>
            <person name="Takaki Y."/>
            <person name="Nishi S."/>
            <person name="Hori S."/>
            <person name="Arai W."/>
            <person name="Tsubouchi T."/>
            <person name="Morono Y."/>
            <person name="Uchiyama I."/>
            <person name="Ito T."/>
            <person name="Fujiyama A."/>
            <person name="Inagaki F."/>
            <person name="Takami H."/>
        </authorList>
    </citation>
    <scope>NUCLEOTIDE SEQUENCE</scope>
    <source>
        <strain evidence="1">Expedition CK06-06</strain>
    </source>
</reference>
<evidence type="ECO:0000313" key="1">
    <source>
        <dbReference type="EMBL" id="GAG04978.1"/>
    </source>
</evidence>
<organism evidence="1">
    <name type="scientific">marine sediment metagenome</name>
    <dbReference type="NCBI Taxonomy" id="412755"/>
    <lineage>
        <taxon>unclassified sequences</taxon>
        <taxon>metagenomes</taxon>
        <taxon>ecological metagenomes</taxon>
    </lineage>
</organism>
<accession>X0UXG8</accession>
<feature type="non-terminal residue" evidence="1">
    <location>
        <position position="1"/>
    </location>
</feature>
<dbReference type="Pfam" id="PF13589">
    <property type="entry name" value="HATPase_c_3"/>
    <property type="match status" value="1"/>
</dbReference>
<feature type="non-terminal residue" evidence="1">
    <location>
        <position position="267"/>
    </location>
</feature>
<sequence length="267" mass="30725">IALAELVKNSYDADGTKVEIDFDPKNDKIIISDNGHGMDFEEFTNFWMRIGSPHKGKKKLSKIFKRKMTGSKGVGRLAVQLLANELELITVSENDPTRKLRSTVNWTEAVDTGDLTNATANYEIINNEENKQGTTIILTNLKQKWDSESVRGLAKEIWWLQPPFRSLDISENELGKIFYIDFKSQEKTFERTFNIQINAILNIWYAKIVGKNIYGNVTITLEFKDEKPINDKFYIENCNLTNGNFEIRIYYLSGRQKHGIKVSEARD</sequence>